<feature type="compositionally biased region" description="Polar residues" evidence="1">
    <location>
        <begin position="248"/>
        <end position="260"/>
    </location>
</feature>
<accession>A0A2T1KBM0</accession>
<evidence type="ECO:0008006" key="4">
    <source>
        <dbReference type="Google" id="ProtNLM"/>
    </source>
</evidence>
<feature type="compositionally biased region" description="Basic and acidic residues" evidence="1">
    <location>
        <begin position="127"/>
        <end position="139"/>
    </location>
</feature>
<proteinExistence type="predicted"/>
<evidence type="ECO:0000313" key="3">
    <source>
        <dbReference type="Proteomes" id="UP000238385"/>
    </source>
</evidence>
<sequence length="293" mass="31028">MTTAKEQFKNDLQKDPEDLAREADSVREDLEDTVDKLMNQLSPSELLNRGISMFRNTGDFDFVRNLVTRVENNPVPTVLAGVSLIWLMTASRQPSVNRGESFTDTMGNKAGATREKLSSATSSLKSSSHDAAERTREAGHQVAAGASNVMHRVSDAGRHTAESARTGLRDAREGYIKTLREQPLMVGVLAVAAGAALGALLPRTSTEDRVLGEWSDRGAGALKEKTEEKLHEAQGQIAPESEGRADASASNTPAQTTTDKPGSGISGAGGSLAGTGASQSDPKPPKLDPAPPR</sequence>
<feature type="region of interest" description="Disordered" evidence="1">
    <location>
        <begin position="96"/>
        <end position="140"/>
    </location>
</feature>
<evidence type="ECO:0000256" key="1">
    <source>
        <dbReference type="SAM" id="MobiDB-lite"/>
    </source>
</evidence>
<comment type="caution">
    <text evidence="2">The sequence shown here is derived from an EMBL/GenBank/DDBJ whole genome shotgun (WGS) entry which is preliminary data.</text>
</comment>
<gene>
    <name evidence="2" type="ORF">C7H08_17875</name>
</gene>
<feature type="region of interest" description="Disordered" evidence="1">
    <location>
        <begin position="1"/>
        <end position="22"/>
    </location>
</feature>
<feature type="region of interest" description="Disordered" evidence="1">
    <location>
        <begin position="222"/>
        <end position="293"/>
    </location>
</feature>
<dbReference type="EMBL" id="PXNN01000017">
    <property type="protein sequence ID" value="PSF06932.1"/>
    <property type="molecule type" value="Genomic_DNA"/>
</dbReference>
<reference evidence="2 3" key="1">
    <citation type="submission" date="2018-03" db="EMBL/GenBank/DDBJ databases">
        <title>Marinobacter brunus sp. nov., a marine bacterium of Gamma-proteobacteria isolated from the surface seawater of the South China Sea.</title>
        <authorList>
            <person name="Cheng H."/>
            <person name="Wu Y.-H."/>
            <person name="Xamxidin M."/>
            <person name="Xu X.-W."/>
        </authorList>
    </citation>
    <scope>NUCLEOTIDE SEQUENCE [LARGE SCALE GENOMIC DNA]</scope>
    <source>
        <strain evidence="2 3">JCM 30472</strain>
    </source>
</reference>
<dbReference type="AlphaFoldDB" id="A0A2T1KBM0"/>
<feature type="compositionally biased region" description="Basic and acidic residues" evidence="1">
    <location>
        <begin position="222"/>
        <end position="232"/>
    </location>
</feature>
<feature type="compositionally biased region" description="Gly residues" evidence="1">
    <location>
        <begin position="264"/>
        <end position="273"/>
    </location>
</feature>
<evidence type="ECO:0000313" key="2">
    <source>
        <dbReference type="EMBL" id="PSF06932.1"/>
    </source>
</evidence>
<organism evidence="2 3">
    <name type="scientific">Marinobacter halophilus</name>
    <dbReference type="NCBI Taxonomy" id="1323740"/>
    <lineage>
        <taxon>Bacteria</taxon>
        <taxon>Pseudomonadati</taxon>
        <taxon>Pseudomonadota</taxon>
        <taxon>Gammaproteobacteria</taxon>
        <taxon>Pseudomonadales</taxon>
        <taxon>Marinobacteraceae</taxon>
        <taxon>Marinobacter</taxon>
    </lineage>
</organism>
<feature type="compositionally biased region" description="Polar residues" evidence="1">
    <location>
        <begin position="96"/>
        <end position="106"/>
    </location>
</feature>
<protein>
    <recommendedName>
        <fullName evidence="4">DUF3618 domain-containing protein</fullName>
    </recommendedName>
</protein>
<keyword evidence="3" id="KW-1185">Reference proteome</keyword>
<dbReference type="Proteomes" id="UP000238385">
    <property type="component" value="Unassembled WGS sequence"/>
</dbReference>
<dbReference type="RefSeq" id="WP_106673554.1">
    <property type="nucleotide sequence ID" value="NZ_BMFE01000002.1"/>
</dbReference>
<dbReference type="OrthoDB" id="6065071at2"/>
<name>A0A2T1KBM0_9GAMM</name>